<dbReference type="EMBL" id="CAJGYO010000011">
    <property type="protein sequence ID" value="CAD6259218.1"/>
    <property type="molecule type" value="Genomic_DNA"/>
</dbReference>
<evidence type="ECO:0000313" key="3">
    <source>
        <dbReference type="Proteomes" id="UP000604825"/>
    </source>
</evidence>
<keyword evidence="3" id="KW-1185">Reference proteome</keyword>
<comment type="caution">
    <text evidence="1">The sequence shown here is derived from an EMBL/GenBank/DDBJ whole genome shotgun (WGS) entry which is preliminary data.</text>
</comment>
<accession>A0A811QSM3</accession>
<evidence type="ECO:0000313" key="1">
    <source>
        <dbReference type="EMBL" id="CAD6259218.1"/>
    </source>
</evidence>
<dbReference type="PANTHER" id="PTHR33181:SF19">
    <property type="entry name" value="OS04G0658200 PROTEIN"/>
    <property type="match status" value="1"/>
</dbReference>
<organism evidence="1 3">
    <name type="scientific">Miscanthus lutarioriparius</name>
    <dbReference type="NCBI Taxonomy" id="422564"/>
    <lineage>
        <taxon>Eukaryota</taxon>
        <taxon>Viridiplantae</taxon>
        <taxon>Streptophyta</taxon>
        <taxon>Embryophyta</taxon>
        <taxon>Tracheophyta</taxon>
        <taxon>Spermatophyta</taxon>
        <taxon>Magnoliopsida</taxon>
        <taxon>Liliopsida</taxon>
        <taxon>Poales</taxon>
        <taxon>Poaceae</taxon>
        <taxon>PACMAD clade</taxon>
        <taxon>Panicoideae</taxon>
        <taxon>Andropogonodae</taxon>
        <taxon>Andropogoneae</taxon>
        <taxon>Saccharinae</taxon>
        <taxon>Miscanthus</taxon>
    </lineage>
</organism>
<name>A0A811QSM3_9POAL</name>
<gene>
    <name evidence="1" type="ORF">NCGR_LOCUS42659</name>
    <name evidence="2" type="ORF">NCGR_LOCUS42674</name>
</gene>
<protein>
    <submittedName>
        <fullName evidence="1">Uncharacterized protein</fullName>
    </submittedName>
</protein>
<dbReference type="AlphaFoldDB" id="A0A811QSM3"/>
<dbReference type="EMBL" id="CAJGYO010000011">
    <property type="protein sequence ID" value="CAD6259233.1"/>
    <property type="molecule type" value="Genomic_DNA"/>
</dbReference>
<dbReference type="PANTHER" id="PTHR33181">
    <property type="entry name" value="OS01G0778500 PROTEIN"/>
    <property type="match status" value="1"/>
</dbReference>
<proteinExistence type="predicted"/>
<dbReference type="Proteomes" id="UP000604825">
    <property type="component" value="Unassembled WGS sequence"/>
</dbReference>
<evidence type="ECO:0000313" key="2">
    <source>
        <dbReference type="EMBL" id="CAD6259233.1"/>
    </source>
</evidence>
<dbReference type="OrthoDB" id="689242at2759"/>
<sequence length="94" mass="11177">MEWWQKAVAVPVKRAWIVVAARLTTRRKKDDGGHSVLVKLHDDVQTCAYEDVQVMWEMLQRAETDRQAREPSPKGARAFVWLRRHHKMDPRRRC</sequence>
<reference evidence="1" key="1">
    <citation type="submission" date="2020-10" db="EMBL/GenBank/DDBJ databases">
        <authorList>
            <person name="Han B."/>
            <person name="Lu T."/>
            <person name="Zhao Q."/>
            <person name="Huang X."/>
            <person name="Zhao Y."/>
        </authorList>
    </citation>
    <scope>NUCLEOTIDE SEQUENCE</scope>
</reference>